<proteinExistence type="predicted"/>
<evidence type="ECO:0000313" key="2">
    <source>
        <dbReference type="EMBL" id="MBO2461474.1"/>
    </source>
</evidence>
<dbReference type="RefSeq" id="WP_208244834.1">
    <property type="nucleotide sequence ID" value="NZ_JAGEPF010000018.1"/>
</dbReference>
<gene>
    <name evidence="2" type="ORF">J4709_28220</name>
</gene>
<dbReference type="Proteomes" id="UP000680206">
    <property type="component" value="Unassembled WGS sequence"/>
</dbReference>
<keyword evidence="3" id="KW-1185">Reference proteome</keyword>
<sequence length="140" mass="15755">MTLGADWAEHDFPRPRPGLHDPADQQRDARYRTTRDLIFQHAEPLILAHDWDPNRYDHPAMRQETRSILRRAATAAGMPAKAFGAVAAYLASPAATPAPHGDVTEQVQQVTQILDGLTAAEQRTVLRQVARNVRCDRFFF</sequence>
<evidence type="ECO:0000256" key="1">
    <source>
        <dbReference type="SAM" id="MobiDB-lite"/>
    </source>
</evidence>
<dbReference type="EMBL" id="JAGEPF010000018">
    <property type="protein sequence ID" value="MBO2461474.1"/>
    <property type="molecule type" value="Genomic_DNA"/>
</dbReference>
<feature type="region of interest" description="Disordered" evidence="1">
    <location>
        <begin position="1"/>
        <end position="25"/>
    </location>
</feature>
<reference evidence="2 3" key="1">
    <citation type="submission" date="2021-03" db="EMBL/GenBank/DDBJ databases">
        <title>Actinomadura violae sp. nov., isolated from lichen in Thailand.</title>
        <authorList>
            <person name="Kanchanasin P."/>
            <person name="Saeng-In P."/>
            <person name="Phongsopitanun W."/>
            <person name="Yuki M."/>
            <person name="Kudo T."/>
            <person name="Ohkuma M."/>
            <person name="Tanasupawat S."/>
        </authorList>
    </citation>
    <scope>NUCLEOTIDE SEQUENCE [LARGE SCALE GENOMIC DNA]</scope>
    <source>
        <strain evidence="2 3">LCR2-06</strain>
    </source>
</reference>
<accession>A0ABS3RXI2</accession>
<feature type="compositionally biased region" description="Basic and acidic residues" evidence="1">
    <location>
        <begin position="7"/>
        <end position="25"/>
    </location>
</feature>
<evidence type="ECO:0000313" key="3">
    <source>
        <dbReference type="Proteomes" id="UP000680206"/>
    </source>
</evidence>
<protein>
    <submittedName>
        <fullName evidence="2">Uncharacterized protein</fullName>
    </submittedName>
</protein>
<organism evidence="2 3">
    <name type="scientific">Actinomadura violacea</name>
    <dbReference type="NCBI Taxonomy" id="2819934"/>
    <lineage>
        <taxon>Bacteria</taxon>
        <taxon>Bacillati</taxon>
        <taxon>Actinomycetota</taxon>
        <taxon>Actinomycetes</taxon>
        <taxon>Streptosporangiales</taxon>
        <taxon>Thermomonosporaceae</taxon>
        <taxon>Actinomadura</taxon>
    </lineage>
</organism>
<name>A0ABS3RXI2_9ACTN</name>
<comment type="caution">
    <text evidence="2">The sequence shown here is derived from an EMBL/GenBank/DDBJ whole genome shotgun (WGS) entry which is preliminary data.</text>
</comment>